<feature type="transmembrane region" description="Helical" evidence="2">
    <location>
        <begin position="118"/>
        <end position="138"/>
    </location>
</feature>
<dbReference type="EMBL" id="JADGJD010000163">
    <property type="protein sequence ID" value="KAJ3054025.1"/>
    <property type="molecule type" value="Genomic_DNA"/>
</dbReference>
<evidence type="ECO:0000313" key="3">
    <source>
        <dbReference type="EMBL" id="KAJ3054025.1"/>
    </source>
</evidence>
<evidence type="ECO:0000256" key="2">
    <source>
        <dbReference type="SAM" id="Phobius"/>
    </source>
</evidence>
<feature type="compositionally biased region" description="Basic and acidic residues" evidence="1">
    <location>
        <begin position="472"/>
        <end position="488"/>
    </location>
</feature>
<proteinExistence type="predicted"/>
<accession>A0AAD5SMN8</accession>
<dbReference type="AlphaFoldDB" id="A0AAD5SMN8"/>
<feature type="transmembrane region" description="Helical" evidence="2">
    <location>
        <begin position="188"/>
        <end position="210"/>
    </location>
</feature>
<keyword evidence="2" id="KW-0812">Transmembrane</keyword>
<feature type="region of interest" description="Disordered" evidence="1">
    <location>
        <begin position="360"/>
        <end position="384"/>
    </location>
</feature>
<reference evidence="3" key="1">
    <citation type="submission" date="2020-05" db="EMBL/GenBank/DDBJ databases">
        <title>Phylogenomic resolution of chytrid fungi.</title>
        <authorList>
            <person name="Stajich J.E."/>
            <person name="Amses K."/>
            <person name="Simmons R."/>
            <person name="Seto K."/>
            <person name="Myers J."/>
            <person name="Bonds A."/>
            <person name="Quandt C.A."/>
            <person name="Barry K."/>
            <person name="Liu P."/>
            <person name="Grigoriev I."/>
            <person name="Longcore J.E."/>
            <person name="James T.Y."/>
        </authorList>
    </citation>
    <scope>NUCLEOTIDE SEQUENCE</scope>
    <source>
        <strain evidence="3">JEL0318</strain>
    </source>
</reference>
<name>A0AAD5SMN8_9FUNG</name>
<organism evidence="3 4">
    <name type="scientific">Rhizophlyctis rosea</name>
    <dbReference type="NCBI Taxonomy" id="64517"/>
    <lineage>
        <taxon>Eukaryota</taxon>
        <taxon>Fungi</taxon>
        <taxon>Fungi incertae sedis</taxon>
        <taxon>Chytridiomycota</taxon>
        <taxon>Chytridiomycota incertae sedis</taxon>
        <taxon>Chytridiomycetes</taxon>
        <taxon>Rhizophlyctidales</taxon>
        <taxon>Rhizophlyctidaceae</taxon>
        <taxon>Rhizophlyctis</taxon>
    </lineage>
</organism>
<comment type="caution">
    <text evidence="3">The sequence shown here is derived from an EMBL/GenBank/DDBJ whole genome shotgun (WGS) entry which is preliminary data.</text>
</comment>
<keyword evidence="2" id="KW-0472">Membrane</keyword>
<sequence>MSAFQNFANSTSPPAEPDPFADGSFSDATSPQPITNLTSLVNATLSNANITVTVSNGTSTNTTITNTETNATETVNGVGVDSILGAVVSSVRNATVQQGRVDPNAIALQTYGDVQRGYLNAAIFGGLVCWGLLVLLQACKTFYHRRKPLYFLNTLQCSLTFIKTLSAALYAVVLNLDCSVRSPLMNVPLVLAWDCIYGIMLMKLLLFARWKLPCQIFYAVGVTTHFVLVMVAISQRQWKMNSLGLCGDKYGILYKQQYVIELIIESVTAVTLLHGLAYHGNRASGVLSGTQHILKQLAQNEHLRVFFVMIFISLKIASSYAGFVNVVAITHSIDSARSALVCWALIREQRKVAKTAAAEHEQLSNARNSSVTPPLGASAKKLSTTPSKMVVSKFAATGGGGGGGEGGDTGRVMLHHPVSRGVSGYPTNMASSVPRRTPGAFDMGRMASVAGSVPKYLKGTGGGDSTTSGTPADRDSGVSGFHDEESIV</sequence>
<evidence type="ECO:0000313" key="4">
    <source>
        <dbReference type="Proteomes" id="UP001212841"/>
    </source>
</evidence>
<feature type="transmembrane region" description="Helical" evidence="2">
    <location>
        <begin position="150"/>
        <end position="176"/>
    </location>
</feature>
<feature type="compositionally biased region" description="Polar residues" evidence="1">
    <location>
        <begin position="363"/>
        <end position="372"/>
    </location>
</feature>
<feature type="compositionally biased region" description="Polar residues" evidence="1">
    <location>
        <begin position="1"/>
        <end position="13"/>
    </location>
</feature>
<keyword evidence="4" id="KW-1185">Reference proteome</keyword>
<evidence type="ECO:0000256" key="1">
    <source>
        <dbReference type="SAM" id="MobiDB-lite"/>
    </source>
</evidence>
<dbReference type="Proteomes" id="UP001212841">
    <property type="component" value="Unassembled WGS sequence"/>
</dbReference>
<feature type="region of interest" description="Disordered" evidence="1">
    <location>
        <begin position="1"/>
        <end position="28"/>
    </location>
</feature>
<gene>
    <name evidence="3" type="ORF">HK097_002807</name>
</gene>
<feature type="transmembrane region" description="Helical" evidence="2">
    <location>
        <begin position="305"/>
        <end position="328"/>
    </location>
</feature>
<protein>
    <submittedName>
        <fullName evidence="3">Uncharacterized protein</fullName>
    </submittedName>
</protein>
<feature type="region of interest" description="Disordered" evidence="1">
    <location>
        <begin position="457"/>
        <end position="488"/>
    </location>
</feature>
<keyword evidence="2" id="KW-1133">Transmembrane helix</keyword>
<feature type="transmembrane region" description="Helical" evidence="2">
    <location>
        <begin position="216"/>
        <end position="233"/>
    </location>
</feature>